<evidence type="ECO:0000256" key="2">
    <source>
        <dbReference type="SAM" id="SignalP"/>
    </source>
</evidence>
<feature type="compositionally biased region" description="Pro residues" evidence="1">
    <location>
        <begin position="246"/>
        <end position="267"/>
    </location>
</feature>
<comment type="caution">
    <text evidence="3">The sequence shown here is derived from an EMBL/GenBank/DDBJ whole genome shotgun (WGS) entry which is preliminary data.</text>
</comment>
<proteinExistence type="predicted"/>
<sequence>MARITPWLLGTALLCAGTHPAAAQNGSIVTAGSAEVDAEGESSYRWIDRAHALWDTLGDAPPDYSFRFDGGTPVAWELRDGYWVVAEDRSEGARTYFFAPGERGPFLVREANRSFGYQDGNVAAVYDGGGRLLPRDAGVRAIDEGERLYQRGRRLRNALLDRQWDAVDTTSWGDMNLFFVGIDPGWDSGWQYRSTGFDFAQQQRWAAERARRAAMAAAFARWRNGGFQGPPPAGLGPRWQHRPPRPGRPPNAAPPPGGGQPVPPPGAGKPGRPWMWGGLPGQRPDRPGRPQGGTRPTSPPPGTVTTTPGPGAVVPGQPPAPAAPAWSAGAPRPEGWGARPPRGDGNGRPNGQGPRPGWSGSRPSVGAPQPASPPAAAPAPAPATPATTGPRRGGGWMSPGWTRQARPEGAGTPPPRPAFQPPTAHPAAAAPNRPSPPPAARPAPRPLAALRARREARGD</sequence>
<name>A0A7X5XWB8_9SPHN</name>
<feature type="compositionally biased region" description="Pro residues" evidence="1">
    <location>
        <begin position="370"/>
        <end position="383"/>
    </location>
</feature>
<keyword evidence="2" id="KW-0732">Signal</keyword>
<evidence type="ECO:0000313" key="4">
    <source>
        <dbReference type="Proteomes" id="UP000531251"/>
    </source>
</evidence>
<feature type="compositionally biased region" description="Low complexity" evidence="1">
    <location>
        <begin position="303"/>
        <end position="315"/>
    </location>
</feature>
<organism evidence="3 4">
    <name type="scientific">Sphingomonas trueperi</name>
    <dbReference type="NCBI Taxonomy" id="53317"/>
    <lineage>
        <taxon>Bacteria</taxon>
        <taxon>Pseudomonadati</taxon>
        <taxon>Pseudomonadota</taxon>
        <taxon>Alphaproteobacteria</taxon>
        <taxon>Sphingomonadales</taxon>
        <taxon>Sphingomonadaceae</taxon>
        <taxon>Sphingomonas</taxon>
    </lineage>
</organism>
<feature type="compositionally biased region" description="Pro residues" evidence="1">
    <location>
        <begin position="433"/>
        <end position="445"/>
    </location>
</feature>
<feature type="signal peptide" evidence="2">
    <location>
        <begin position="1"/>
        <end position="23"/>
    </location>
</feature>
<evidence type="ECO:0000313" key="3">
    <source>
        <dbReference type="EMBL" id="NJB96564.1"/>
    </source>
</evidence>
<gene>
    <name evidence="3" type="ORF">GGR89_000864</name>
</gene>
<keyword evidence="4" id="KW-1185">Reference proteome</keyword>
<protein>
    <recommendedName>
        <fullName evidence="5">YD repeat-containing protein</fullName>
    </recommendedName>
</protein>
<accession>A0A7X5XWB8</accession>
<dbReference type="EMBL" id="JAATJB010000002">
    <property type="protein sequence ID" value="NJB96564.1"/>
    <property type="molecule type" value="Genomic_DNA"/>
</dbReference>
<evidence type="ECO:0008006" key="5">
    <source>
        <dbReference type="Google" id="ProtNLM"/>
    </source>
</evidence>
<feature type="compositionally biased region" description="Low complexity" evidence="1">
    <location>
        <begin position="323"/>
        <end position="340"/>
    </location>
</feature>
<evidence type="ECO:0000256" key="1">
    <source>
        <dbReference type="SAM" id="MobiDB-lite"/>
    </source>
</evidence>
<dbReference type="Proteomes" id="UP000531251">
    <property type="component" value="Unassembled WGS sequence"/>
</dbReference>
<dbReference type="RefSeq" id="WP_167712767.1">
    <property type="nucleotide sequence ID" value="NZ_JAATJB010000002.1"/>
</dbReference>
<reference evidence="3 4" key="1">
    <citation type="submission" date="2020-03" db="EMBL/GenBank/DDBJ databases">
        <title>Genomic Encyclopedia of Type Strains, Phase IV (KMG-IV): sequencing the most valuable type-strain genomes for metagenomic binning, comparative biology and taxonomic classification.</title>
        <authorList>
            <person name="Goeker M."/>
        </authorList>
    </citation>
    <scope>NUCLEOTIDE SEQUENCE [LARGE SCALE GENOMIC DNA]</scope>
    <source>
        <strain evidence="3 4">DSM 7225</strain>
    </source>
</reference>
<feature type="region of interest" description="Disordered" evidence="1">
    <location>
        <begin position="223"/>
        <end position="459"/>
    </location>
</feature>
<feature type="chain" id="PRO_5030635844" description="YD repeat-containing protein" evidence="2">
    <location>
        <begin position="24"/>
        <end position="459"/>
    </location>
</feature>
<dbReference type="AlphaFoldDB" id="A0A7X5XWB8"/>
<feature type="compositionally biased region" description="Pro residues" evidence="1">
    <location>
        <begin position="412"/>
        <end position="424"/>
    </location>
</feature>